<gene>
    <name evidence="1" type="ORF">OBO34_07205</name>
</gene>
<dbReference type="RefSeq" id="WP_269478453.1">
    <property type="nucleotide sequence ID" value="NZ_JAOSHN010000002.1"/>
</dbReference>
<keyword evidence="2" id="KW-1185">Reference proteome</keyword>
<dbReference type="Proteomes" id="UP001065549">
    <property type="component" value="Unassembled WGS sequence"/>
</dbReference>
<accession>A0A9J6QRT6</accession>
<proteinExistence type="predicted"/>
<dbReference type="EMBL" id="JAOSHN010000002">
    <property type="protein sequence ID" value="MCU7378140.1"/>
    <property type="molecule type" value="Genomic_DNA"/>
</dbReference>
<sequence>MGKYNTVIELRNAPEIFKQLNSLNRQAEKAIDATVKDFKRRAPAWVSREVSAVYGIKKAEVTPTKKNTKAAGNVSVKGDTIATAALVYNGRVLTPTRFGMTPKAPKEAYTLKVQVKKGQRKTIGKVRRLTKKQRKNIGRNFQRQGSKSSNKSPIMLMHAGGGTYIPFQRRSKRRDDVHAIKTTSVPQMVDNELARKGIDTAIEENLSKRMEHHMGRYMGK</sequence>
<organism evidence="1 2">
    <name type="scientific">Hominibacterium faecale</name>
    <dbReference type="NCBI Taxonomy" id="2839743"/>
    <lineage>
        <taxon>Bacteria</taxon>
        <taxon>Bacillati</taxon>
        <taxon>Bacillota</taxon>
        <taxon>Clostridia</taxon>
        <taxon>Peptostreptococcales</taxon>
        <taxon>Anaerovoracaceae</taxon>
        <taxon>Hominibacterium</taxon>
    </lineage>
</organism>
<evidence type="ECO:0000313" key="1">
    <source>
        <dbReference type="EMBL" id="MCU7378140.1"/>
    </source>
</evidence>
<protein>
    <submittedName>
        <fullName evidence="1">Serine/arginine repetitive matrix protein 2</fullName>
    </submittedName>
</protein>
<evidence type="ECO:0000313" key="2">
    <source>
        <dbReference type="Proteomes" id="UP001065549"/>
    </source>
</evidence>
<name>A0A9J6QRT6_9FIRM</name>
<dbReference type="AlphaFoldDB" id="A0A9J6QRT6"/>
<comment type="caution">
    <text evidence="1">The sequence shown here is derived from an EMBL/GenBank/DDBJ whole genome shotgun (WGS) entry which is preliminary data.</text>
</comment>
<reference evidence="1" key="1">
    <citation type="submission" date="2022-09" db="EMBL/GenBank/DDBJ databases">
        <title>Culturomic study of gut microbiota in children with autism spectrum disorder.</title>
        <authorList>
            <person name="Efimov B.A."/>
            <person name="Chaplin A.V."/>
            <person name="Sokolova S.R."/>
            <person name="Pikina A.P."/>
            <person name="Korzhanova M."/>
            <person name="Belova V."/>
            <person name="Korostin D."/>
        </authorList>
    </citation>
    <scope>NUCLEOTIDE SEQUENCE</scope>
    <source>
        <strain evidence="1">ASD5510</strain>
    </source>
</reference>